<dbReference type="SUPFAM" id="SSF48452">
    <property type="entry name" value="TPR-like"/>
    <property type="match status" value="1"/>
</dbReference>
<reference evidence="2 3" key="1">
    <citation type="submission" date="2017-03" db="EMBL/GenBank/DDBJ databases">
        <title>Whole genome sequence of Micromonospora wenchangensis, isolated from mangrove soil.</title>
        <authorList>
            <person name="Yang H."/>
        </authorList>
    </citation>
    <scope>NUCLEOTIDE SEQUENCE [LARGE SCALE GENOMIC DNA]</scope>
    <source>
        <strain evidence="2 3">CCTCC AA 2012002</strain>
    </source>
</reference>
<dbReference type="GO" id="GO:0043531">
    <property type="term" value="F:ADP binding"/>
    <property type="evidence" value="ECO:0007669"/>
    <property type="project" value="InterPro"/>
</dbReference>
<comment type="caution">
    <text evidence="2">The sequence shown here is derived from an EMBL/GenBank/DDBJ whole genome shotgun (WGS) entry which is preliminary data.</text>
</comment>
<feature type="region of interest" description="Disordered" evidence="1">
    <location>
        <begin position="381"/>
        <end position="404"/>
    </location>
</feature>
<dbReference type="PANTHER" id="PTHR47691">
    <property type="entry name" value="REGULATOR-RELATED"/>
    <property type="match status" value="1"/>
</dbReference>
<dbReference type="SMART" id="SM00028">
    <property type="entry name" value="TPR"/>
    <property type="match status" value="4"/>
</dbReference>
<dbReference type="Pfam" id="PF13424">
    <property type="entry name" value="TPR_12"/>
    <property type="match status" value="2"/>
</dbReference>
<dbReference type="InterPro" id="IPR027417">
    <property type="entry name" value="P-loop_NTPase"/>
</dbReference>
<proteinExistence type="predicted"/>
<evidence type="ECO:0000313" key="3">
    <source>
        <dbReference type="Proteomes" id="UP000197174"/>
    </source>
</evidence>
<dbReference type="AlphaFoldDB" id="A0A2D0AXL8"/>
<accession>A0A2D0AXL8</accession>
<dbReference type="EMBL" id="MZMV01000005">
    <property type="protein sequence ID" value="OWV11534.1"/>
    <property type="molecule type" value="Genomic_DNA"/>
</dbReference>
<protein>
    <submittedName>
        <fullName evidence="2">Uncharacterized protein</fullName>
    </submittedName>
</protein>
<dbReference type="InterPro" id="IPR011990">
    <property type="entry name" value="TPR-like_helical_dom_sf"/>
</dbReference>
<evidence type="ECO:0000256" key="1">
    <source>
        <dbReference type="SAM" id="MobiDB-lite"/>
    </source>
</evidence>
<dbReference type="PRINTS" id="PR00364">
    <property type="entry name" value="DISEASERSIST"/>
</dbReference>
<keyword evidence="3" id="KW-1185">Reference proteome</keyword>
<organism evidence="2 3">
    <name type="scientific">Micromonospora wenchangensis</name>
    <dbReference type="NCBI Taxonomy" id="1185415"/>
    <lineage>
        <taxon>Bacteria</taxon>
        <taxon>Bacillati</taxon>
        <taxon>Actinomycetota</taxon>
        <taxon>Actinomycetes</taxon>
        <taxon>Micromonosporales</taxon>
        <taxon>Micromonosporaceae</taxon>
        <taxon>Micromonospora</taxon>
    </lineage>
</organism>
<dbReference type="Gene3D" id="1.25.40.10">
    <property type="entry name" value="Tetratricopeptide repeat domain"/>
    <property type="match status" value="1"/>
</dbReference>
<dbReference type="OrthoDB" id="3349744at2"/>
<dbReference type="Gene3D" id="3.40.50.300">
    <property type="entry name" value="P-loop containing nucleotide triphosphate hydrolases"/>
    <property type="match status" value="1"/>
</dbReference>
<dbReference type="PANTHER" id="PTHR47691:SF3">
    <property type="entry name" value="HTH-TYPE TRANSCRIPTIONAL REGULATOR RV0890C-RELATED"/>
    <property type="match status" value="1"/>
</dbReference>
<sequence>MTGAVGPSADGGVSNTIGGGVFFHAVIQGRDIQVVLPRKVAPALTGLPPASPVFTGRTEMTETLRYWLRPDQPGEVQVVSAVAGLAGVGKTELVLHTAHQVLAEGWFPGGVLFVDMFGYDPDRRLSAGQALTGWLSAIGIPGEHIPAGEQDRSRLWRSVLDAYTHQDRRLLLIIDNASAEEQIRPLLPADARTPVLVTSRHTLDLDARLHDLDTLDAQASLDLITRIVAGRRGPDDPRLLDATGLAELAKLCVGLPLALRIVAALLADRPHLHPHALARHLSDDQYRLDGLSRQQAAVRAAFDLSHQHLTGPQARLFRLLPVNPGPDIATGGAARLVDLPEQQTERLLADLHRAHLITEPTPDRWGMHDLVRLYATDQQTHQASGWSDDRPPDDSHSATATTETEAVAARRRLYDHYRHTAATATTHLHPTVPADTSVFPDQKRALAWLDAEHTNLITVAITAPDYQRPETTTDLAFTLAHFLFFRRHFTDVIAITTCARDVLQQAGDLHGEGQAWGNLGLALAQVRRFDEAIAAHTHARKILQQTGDLHGEGTAWNNLGLALPQARRFDEAITAHTHALNAYQQTGDLHGEGQAWGNLGNALAEVRRFDEAITAHTHARKILQQTGDLHGEGQAWGNLGNALAEVRRFDEAQSSHHHAIAAFTATGDTARAKLVQGWLAKLPQPWCR</sequence>
<feature type="compositionally biased region" description="Basic and acidic residues" evidence="1">
    <location>
        <begin position="387"/>
        <end position="396"/>
    </location>
</feature>
<name>A0A2D0AXL8_9ACTN</name>
<dbReference type="RefSeq" id="WP_088642457.1">
    <property type="nucleotide sequence ID" value="NZ_MZMV01000005.1"/>
</dbReference>
<gene>
    <name evidence="2" type="ORF">B5D80_04395</name>
</gene>
<dbReference type="Proteomes" id="UP000197174">
    <property type="component" value="Unassembled WGS sequence"/>
</dbReference>
<dbReference type="SUPFAM" id="SSF52540">
    <property type="entry name" value="P-loop containing nucleoside triphosphate hydrolases"/>
    <property type="match status" value="1"/>
</dbReference>
<dbReference type="InterPro" id="IPR019734">
    <property type="entry name" value="TPR_rpt"/>
</dbReference>
<evidence type="ECO:0000313" key="2">
    <source>
        <dbReference type="EMBL" id="OWV11534.1"/>
    </source>
</evidence>